<keyword evidence="2" id="KW-1185">Reference proteome</keyword>
<gene>
    <name evidence="1" type="ORF">TSOC_007688</name>
</gene>
<proteinExistence type="predicted"/>
<evidence type="ECO:0000313" key="2">
    <source>
        <dbReference type="Proteomes" id="UP000236333"/>
    </source>
</evidence>
<protein>
    <submittedName>
        <fullName evidence="1">Uncharacterized protein</fullName>
    </submittedName>
</protein>
<dbReference type="Proteomes" id="UP000236333">
    <property type="component" value="Unassembled WGS sequence"/>
</dbReference>
<name>A0A2J8A0F2_9CHLO</name>
<comment type="caution">
    <text evidence="1">The sequence shown here is derived from an EMBL/GenBank/DDBJ whole genome shotgun (WGS) entry which is preliminary data.</text>
</comment>
<reference evidence="1 2" key="1">
    <citation type="journal article" date="2017" name="Mol. Biol. Evol.">
        <title>The 4-celled Tetrabaena socialis nuclear genome reveals the essential components for genetic control of cell number at the origin of multicellularity in the volvocine lineage.</title>
        <authorList>
            <person name="Featherston J."/>
            <person name="Arakaki Y."/>
            <person name="Hanschen E.R."/>
            <person name="Ferris P.J."/>
            <person name="Michod R.E."/>
            <person name="Olson B.J.S.C."/>
            <person name="Nozaki H."/>
            <person name="Durand P.M."/>
        </authorList>
    </citation>
    <scope>NUCLEOTIDE SEQUENCE [LARGE SCALE GENOMIC DNA]</scope>
    <source>
        <strain evidence="1 2">NIES-571</strain>
    </source>
</reference>
<evidence type="ECO:0000313" key="1">
    <source>
        <dbReference type="EMBL" id="PNH06013.1"/>
    </source>
</evidence>
<sequence length="134" mass="14527">MPLVDKRAFGQSVAARGLLLEERSVVARAVYDNVAELPAWLGLDVWEGVPPEAATAAEKAAWLVKRGADDLWGMCAPGMDESEALPDRDGAEFRDVIVFLLSTDVFGSSAELAKKCKEAMGWVDGFVERSQAEQ</sequence>
<dbReference type="AlphaFoldDB" id="A0A2J8A0F2"/>
<dbReference type="EMBL" id="PGGS01000264">
    <property type="protein sequence ID" value="PNH06013.1"/>
    <property type="molecule type" value="Genomic_DNA"/>
</dbReference>
<accession>A0A2J8A0F2</accession>
<organism evidence="1 2">
    <name type="scientific">Tetrabaena socialis</name>
    <dbReference type="NCBI Taxonomy" id="47790"/>
    <lineage>
        <taxon>Eukaryota</taxon>
        <taxon>Viridiplantae</taxon>
        <taxon>Chlorophyta</taxon>
        <taxon>core chlorophytes</taxon>
        <taxon>Chlorophyceae</taxon>
        <taxon>CS clade</taxon>
        <taxon>Chlamydomonadales</taxon>
        <taxon>Tetrabaenaceae</taxon>
        <taxon>Tetrabaena</taxon>
    </lineage>
</organism>